<sequence length="46" mass="5224">MDNELCASVIDRLAAGLRLPQYGLWKHMDSIPHVFPVWNSKAISSR</sequence>
<reference evidence="1" key="1">
    <citation type="submission" date="2015-02" db="EMBL/GenBank/DDBJ databases">
        <authorList>
            <person name="Chooi Y.-H."/>
        </authorList>
    </citation>
    <scope>NUCLEOTIDE SEQUENCE [LARGE SCALE GENOMIC DNA]</scope>
    <source>
        <strain evidence="1">LAMA 915</strain>
    </source>
</reference>
<accession>A0A0L1KAU5</accession>
<dbReference type="AlphaFoldDB" id="A0A0L1KAU5"/>
<comment type="caution">
    <text evidence="1">The sequence shown here is derived from an EMBL/GenBank/DDBJ whole genome shotgun (WGS) entry which is preliminary data.</text>
</comment>
<dbReference type="EMBL" id="JYNE01000027">
    <property type="protein sequence ID" value="KNH01063.1"/>
    <property type="molecule type" value="Genomic_DNA"/>
</dbReference>
<dbReference type="Proteomes" id="UP000037446">
    <property type="component" value="Unassembled WGS sequence"/>
</dbReference>
<name>A0A0L1KAU5_9SPHN</name>
<dbReference type="PATRIC" id="fig|1306953.7.peg.2153"/>
<proteinExistence type="predicted"/>
<gene>
    <name evidence="1" type="ORF">J121_2077</name>
</gene>
<evidence type="ECO:0000313" key="2">
    <source>
        <dbReference type="Proteomes" id="UP000037446"/>
    </source>
</evidence>
<organism evidence="1 2">
    <name type="scientific">Qipengyuania citrea LAMA 915</name>
    <dbReference type="NCBI Taxonomy" id="1306953"/>
    <lineage>
        <taxon>Bacteria</taxon>
        <taxon>Pseudomonadati</taxon>
        <taxon>Pseudomonadota</taxon>
        <taxon>Alphaproteobacteria</taxon>
        <taxon>Sphingomonadales</taxon>
        <taxon>Erythrobacteraceae</taxon>
        <taxon>Qipengyuania</taxon>
    </lineage>
</organism>
<evidence type="ECO:0000313" key="1">
    <source>
        <dbReference type="EMBL" id="KNH01063.1"/>
    </source>
</evidence>
<protein>
    <submittedName>
        <fullName evidence="1">Uncharacterized protein</fullName>
    </submittedName>
</protein>